<dbReference type="RefSeq" id="XP_042996548.1">
    <property type="nucleotide sequence ID" value="XM_043140614.1"/>
</dbReference>
<evidence type="ECO:0000256" key="1">
    <source>
        <dbReference type="SAM" id="MobiDB-lite"/>
    </source>
</evidence>
<evidence type="ECO:0000313" key="3">
    <source>
        <dbReference type="Proteomes" id="UP000027002"/>
    </source>
</evidence>
<accession>A0A8E5HNS2</accession>
<sequence length="107" mass="12332">MRRRKWWPRLERSLTSAGFRRPRPRRRDEDVILPSGMPPDSPTSQTASCEHAQSHWFESSQNGIKTHHEPPIKVTGAPDHAEYSVMLPRNHVHTSEDAFVSLQEPGR</sequence>
<feature type="region of interest" description="Disordered" evidence="1">
    <location>
        <begin position="13"/>
        <end position="77"/>
    </location>
</feature>
<dbReference type="GeneID" id="66063894"/>
<protein>
    <submittedName>
        <fullName evidence="2">Uncharacterized protein</fullName>
    </submittedName>
</protein>
<gene>
    <name evidence="2" type="ORF">UV8b_03116</name>
</gene>
<dbReference type="Proteomes" id="UP000027002">
    <property type="component" value="Chromosome 2"/>
</dbReference>
<name>A0A8E5HNS2_USTVR</name>
<evidence type="ECO:0000313" key="2">
    <source>
        <dbReference type="EMBL" id="QUC18875.1"/>
    </source>
</evidence>
<proteinExistence type="predicted"/>
<reference evidence="2" key="1">
    <citation type="submission" date="2020-03" db="EMBL/GenBank/DDBJ databases">
        <title>A mixture of massive structural variations and highly conserved coding sequences in Ustilaginoidea virens genome.</title>
        <authorList>
            <person name="Zhang K."/>
            <person name="Zhao Z."/>
            <person name="Zhang Z."/>
            <person name="Li Y."/>
            <person name="Hsiang T."/>
            <person name="Sun W."/>
        </authorList>
    </citation>
    <scope>NUCLEOTIDE SEQUENCE</scope>
    <source>
        <strain evidence="2">UV-8b</strain>
    </source>
</reference>
<dbReference type="EMBL" id="CP072754">
    <property type="protein sequence ID" value="QUC18875.1"/>
    <property type="molecule type" value="Genomic_DNA"/>
</dbReference>
<keyword evidence="3" id="KW-1185">Reference proteome</keyword>
<dbReference type="AlphaFoldDB" id="A0A8E5HNS2"/>
<dbReference type="KEGG" id="uvi:66063894"/>
<organism evidence="2 3">
    <name type="scientific">Ustilaginoidea virens</name>
    <name type="common">Rice false smut fungus</name>
    <name type="synonym">Villosiclava virens</name>
    <dbReference type="NCBI Taxonomy" id="1159556"/>
    <lineage>
        <taxon>Eukaryota</taxon>
        <taxon>Fungi</taxon>
        <taxon>Dikarya</taxon>
        <taxon>Ascomycota</taxon>
        <taxon>Pezizomycotina</taxon>
        <taxon>Sordariomycetes</taxon>
        <taxon>Hypocreomycetidae</taxon>
        <taxon>Hypocreales</taxon>
        <taxon>Clavicipitaceae</taxon>
        <taxon>Ustilaginoidea</taxon>
    </lineage>
</organism>